<dbReference type="EMBL" id="CP003355">
    <property type="protein sequence ID" value="AHD04890.1"/>
    <property type="molecule type" value="Genomic_DNA"/>
</dbReference>
<protein>
    <submittedName>
        <fullName evidence="2">Uncharacterized protein</fullName>
    </submittedName>
</protein>
<organism evidence="2 3">
    <name type="scientific">Paenibacillus larvae subsp. larvae DSM 25430</name>
    <dbReference type="NCBI Taxonomy" id="697284"/>
    <lineage>
        <taxon>Bacteria</taxon>
        <taxon>Bacillati</taxon>
        <taxon>Bacillota</taxon>
        <taxon>Bacilli</taxon>
        <taxon>Bacillales</taxon>
        <taxon>Paenibacillaceae</taxon>
        <taxon>Paenibacillus</taxon>
    </lineage>
</organism>
<accession>V9W5F7</accession>
<proteinExistence type="predicted"/>
<feature type="region of interest" description="Disordered" evidence="1">
    <location>
        <begin position="196"/>
        <end position="223"/>
    </location>
</feature>
<dbReference type="AlphaFoldDB" id="V9W5F7"/>
<dbReference type="Proteomes" id="UP000029431">
    <property type="component" value="Chromosome"/>
</dbReference>
<dbReference type="eggNOG" id="ENOG502ZA3S">
    <property type="taxonomic scope" value="Bacteria"/>
</dbReference>
<dbReference type="HOGENOM" id="CLU_058613_1_1_9"/>
<keyword evidence="3" id="KW-1185">Reference proteome</keyword>
<name>V9W5F7_9BACL</name>
<dbReference type="PATRIC" id="fig|697284.3.peg.994"/>
<evidence type="ECO:0000313" key="3">
    <source>
        <dbReference type="Proteomes" id="UP000029431"/>
    </source>
</evidence>
<sequence length="223" mass="25592">MKSCERVSLAESALYEYPRGGQKISGPSIRLAEAIAQAWGNMDFGVIELEQRNGSSSMMAYAWDLENNTRQTKIFTVKHERKARGKLDALHDPRDIYEMTANQGARRVRSCILAVIPGDVVEAAVEKCKQTLKNGYKEPLEDRIRKMISAFREEFQVSKEMIEQFIGCAVEAFTDNDFVRLRSVYKSLRDHMAKREDYFDIPKPKSETDSPLNREEENEANQE</sequence>
<gene>
    <name evidence="2" type="ORF">ERIC2_c10560</name>
</gene>
<feature type="compositionally biased region" description="Basic and acidic residues" evidence="1">
    <location>
        <begin position="196"/>
        <end position="215"/>
    </location>
</feature>
<evidence type="ECO:0000256" key="1">
    <source>
        <dbReference type="SAM" id="MobiDB-lite"/>
    </source>
</evidence>
<evidence type="ECO:0000313" key="2">
    <source>
        <dbReference type="EMBL" id="AHD04890.1"/>
    </source>
</evidence>
<dbReference type="KEGG" id="plv:ERIC2_c10560"/>
<reference evidence="2 3" key="1">
    <citation type="journal article" date="2014" name="PLoS ONE">
        <title>How to Kill the Honey Bee Larva: Genomic Potential and Virulence Mechanisms of Paenibacillus larvae.</title>
        <authorList>
            <person name="Djukic M."/>
            <person name="Brzuszkiewicz E."/>
            <person name="Funfhaus A."/>
            <person name="Voss J."/>
            <person name="Gollnow K."/>
            <person name="Poppinga L."/>
            <person name="Liesegang H."/>
            <person name="Garcia-Gonzalez E."/>
            <person name="Genersch E."/>
            <person name="Daniel R."/>
        </authorList>
    </citation>
    <scope>NUCLEOTIDE SEQUENCE [LARGE SCALE GENOMIC DNA]</scope>
    <source>
        <strain evidence="2 3">DSM 25430</strain>
    </source>
</reference>